<reference evidence="2" key="2">
    <citation type="submission" date="2023-05" db="EMBL/GenBank/DDBJ databases">
        <authorList>
            <consortium name="Lawrence Berkeley National Laboratory"/>
            <person name="Steindorff A."/>
            <person name="Hensen N."/>
            <person name="Bonometti L."/>
            <person name="Westerberg I."/>
            <person name="Brannstrom I.O."/>
            <person name="Guillou S."/>
            <person name="Cros-Aarteil S."/>
            <person name="Calhoun S."/>
            <person name="Haridas S."/>
            <person name="Kuo A."/>
            <person name="Mondo S."/>
            <person name="Pangilinan J."/>
            <person name="Riley R."/>
            <person name="Labutti K."/>
            <person name="Andreopoulos B."/>
            <person name="Lipzen A."/>
            <person name="Chen C."/>
            <person name="Yanf M."/>
            <person name="Daum C."/>
            <person name="Ng V."/>
            <person name="Clum A."/>
            <person name="Ohm R."/>
            <person name="Martin F."/>
            <person name="Silar P."/>
            <person name="Natvig D."/>
            <person name="Lalanne C."/>
            <person name="Gautier V."/>
            <person name="Ament-Velasquez S.L."/>
            <person name="Kruys A."/>
            <person name="Hutchinson M.I."/>
            <person name="Powell A.J."/>
            <person name="Barry K."/>
            <person name="Miller A.N."/>
            <person name="Grigoriev I.V."/>
            <person name="Debuchy R."/>
            <person name="Gladieux P."/>
            <person name="Thoren M.H."/>
            <person name="Johannesson H."/>
        </authorList>
    </citation>
    <scope>NUCLEOTIDE SEQUENCE</scope>
    <source>
        <strain evidence="2">PSN309</strain>
    </source>
</reference>
<proteinExistence type="predicted"/>
<sequence>MPEDTTQDRKDDVALDDTNRCSQKPLSRDGNLEPWVLQQEHAGRDSSGPSGTSREGLLVVVSSRQSRMRKQWYPDPASPVLPTAVRRSPALGDSDKIPSSGIYECTSVNYEEHFWLLSVRESCMYRRECDAPTDHRSDRGVPKRMVEEGSHWRSAAHSARACPQNTLQRQPTLATIRRECYWSDRNIRHDPGRSAVQHPIMGSDRAKPALFLSTIRLRGPGVAPPEAWSTCKNGRSSRYSGFYSPTGGPAVKEEGLRDGKGALVLTSGDRLPVCLALVKQLTHLAALFPASTGPASVGLHLAEALADTVCQDDRPDTHCTPQWGDDGTSFISLCLQHNALLL</sequence>
<accession>A0AAN6X342</accession>
<protein>
    <submittedName>
        <fullName evidence="2">Uncharacterized protein</fullName>
    </submittedName>
</protein>
<evidence type="ECO:0000313" key="2">
    <source>
        <dbReference type="EMBL" id="KAK4191207.1"/>
    </source>
</evidence>
<feature type="region of interest" description="Disordered" evidence="1">
    <location>
        <begin position="1"/>
        <end position="55"/>
    </location>
</feature>
<name>A0AAN6X342_9PEZI</name>
<keyword evidence="3" id="KW-1185">Reference proteome</keyword>
<dbReference type="Proteomes" id="UP001302126">
    <property type="component" value="Unassembled WGS sequence"/>
</dbReference>
<dbReference type="EMBL" id="MU864360">
    <property type="protein sequence ID" value="KAK4191207.1"/>
    <property type="molecule type" value="Genomic_DNA"/>
</dbReference>
<evidence type="ECO:0000256" key="1">
    <source>
        <dbReference type="SAM" id="MobiDB-lite"/>
    </source>
</evidence>
<comment type="caution">
    <text evidence="2">The sequence shown here is derived from an EMBL/GenBank/DDBJ whole genome shotgun (WGS) entry which is preliminary data.</text>
</comment>
<organism evidence="2 3">
    <name type="scientific">Podospora australis</name>
    <dbReference type="NCBI Taxonomy" id="1536484"/>
    <lineage>
        <taxon>Eukaryota</taxon>
        <taxon>Fungi</taxon>
        <taxon>Dikarya</taxon>
        <taxon>Ascomycota</taxon>
        <taxon>Pezizomycotina</taxon>
        <taxon>Sordariomycetes</taxon>
        <taxon>Sordariomycetidae</taxon>
        <taxon>Sordariales</taxon>
        <taxon>Podosporaceae</taxon>
        <taxon>Podospora</taxon>
    </lineage>
</organism>
<feature type="compositionally biased region" description="Basic and acidic residues" evidence="1">
    <location>
        <begin position="1"/>
        <end position="19"/>
    </location>
</feature>
<reference evidence="2" key="1">
    <citation type="journal article" date="2023" name="Mol. Phylogenet. Evol.">
        <title>Genome-scale phylogeny and comparative genomics of the fungal order Sordariales.</title>
        <authorList>
            <person name="Hensen N."/>
            <person name="Bonometti L."/>
            <person name="Westerberg I."/>
            <person name="Brannstrom I.O."/>
            <person name="Guillou S."/>
            <person name="Cros-Aarteil S."/>
            <person name="Calhoun S."/>
            <person name="Haridas S."/>
            <person name="Kuo A."/>
            <person name="Mondo S."/>
            <person name="Pangilinan J."/>
            <person name="Riley R."/>
            <person name="LaButti K."/>
            <person name="Andreopoulos B."/>
            <person name="Lipzen A."/>
            <person name="Chen C."/>
            <person name="Yan M."/>
            <person name="Daum C."/>
            <person name="Ng V."/>
            <person name="Clum A."/>
            <person name="Steindorff A."/>
            <person name="Ohm R.A."/>
            <person name="Martin F."/>
            <person name="Silar P."/>
            <person name="Natvig D.O."/>
            <person name="Lalanne C."/>
            <person name="Gautier V."/>
            <person name="Ament-Velasquez S.L."/>
            <person name="Kruys A."/>
            <person name="Hutchinson M.I."/>
            <person name="Powell A.J."/>
            <person name="Barry K."/>
            <person name="Miller A.N."/>
            <person name="Grigoriev I.V."/>
            <person name="Debuchy R."/>
            <person name="Gladieux P."/>
            <person name="Hiltunen Thoren M."/>
            <person name="Johannesson H."/>
        </authorList>
    </citation>
    <scope>NUCLEOTIDE SEQUENCE</scope>
    <source>
        <strain evidence="2">PSN309</strain>
    </source>
</reference>
<dbReference type="AlphaFoldDB" id="A0AAN6X342"/>
<gene>
    <name evidence="2" type="ORF">QBC35DRAFT_538112</name>
</gene>
<evidence type="ECO:0000313" key="3">
    <source>
        <dbReference type="Proteomes" id="UP001302126"/>
    </source>
</evidence>